<feature type="compositionally biased region" description="Polar residues" evidence="1">
    <location>
        <begin position="308"/>
        <end position="319"/>
    </location>
</feature>
<dbReference type="InterPro" id="IPR002048">
    <property type="entry name" value="EF_hand_dom"/>
</dbReference>
<name>A0A2D4PAJ2_MICSU</name>
<dbReference type="FunFam" id="1.10.238.10:FF:000130">
    <property type="entry name" value="TBC1 domain family member 9B isoform X1"/>
    <property type="match status" value="1"/>
</dbReference>
<reference evidence="3" key="2">
    <citation type="submission" date="2017-11" db="EMBL/GenBank/DDBJ databases">
        <title>Coralsnake Venomics: Analyses of Venom Gland Transcriptomes and Proteomes of Six Brazilian Taxa.</title>
        <authorList>
            <person name="Aird S.D."/>
            <person name="Jorge da Silva N."/>
            <person name="Qiu L."/>
            <person name="Villar-Briones A."/>
            <person name="Aparecida-Saddi V."/>
            <person name="Campos-Telles M.P."/>
            <person name="Grau M."/>
            <person name="Mikheyev A.S."/>
        </authorList>
    </citation>
    <scope>NUCLEOTIDE SEQUENCE</scope>
    <source>
        <tissue evidence="3">Venom_gland</tissue>
    </source>
</reference>
<proteinExistence type="predicted"/>
<protein>
    <recommendedName>
        <fullName evidence="2">EF-hand domain-containing protein</fullName>
    </recommendedName>
</protein>
<dbReference type="PROSITE" id="PS50222">
    <property type="entry name" value="EF_HAND_2"/>
    <property type="match status" value="1"/>
</dbReference>
<sequence>MCGIFCGFSYKPQFSFPLQKFSNLKADDIEQMRFKQRLKVIHSLEDTAKRSVVRAVSGDIGFSMQELEDLYVVFKAKHLMSCYWGNRTSAAQRDQSLPYLEQYRINLEQFKDLFASLTPWSCGLHMTVLAERMFRLLDENKDSLINFKEFATGMSGMYHGDLTEKLKLLYKLHLPPAFNSEEAESAQEATNYFTDNNATEETNIQEDKSGDEESKDQERGTSPHDYRYHLRMWAKEKDARKETIKDLPKMSQEQFIELCKTLYNMFSEDSLEQELYHAIATVASLLLQIGEVGKKFSNQPVKKDSVNKESPASDQSQSSILEQYSQATPEGKASGDIQIEKNQQENQIFVDGGGEGPGSPIQLFSDDETKDDMSMSSYSMVSTGSLQCEDIADDTVLVGCEAGSSAARSGSTIDTDWSISFEQILASILTESVLVNYFEKKTDVAQKIKEQRKIERQFSSSSDYELSSVSG</sequence>
<feature type="compositionally biased region" description="Basic and acidic residues" evidence="1">
    <location>
        <begin position="205"/>
        <end position="226"/>
    </location>
</feature>
<feature type="compositionally biased region" description="Polar residues" evidence="1">
    <location>
        <begin position="187"/>
        <end position="202"/>
    </location>
</feature>
<accession>A0A2D4PAJ2</accession>
<organism evidence="3">
    <name type="scientific">Micrurus surinamensis</name>
    <name type="common">Surinam coral snake</name>
    <dbReference type="NCBI Taxonomy" id="129470"/>
    <lineage>
        <taxon>Eukaryota</taxon>
        <taxon>Metazoa</taxon>
        <taxon>Chordata</taxon>
        <taxon>Craniata</taxon>
        <taxon>Vertebrata</taxon>
        <taxon>Euteleostomi</taxon>
        <taxon>Lepidosauria</taxon>
        <taxon>Squamata</taxon>
        <taxon>Bifurcata</taxon>
        <taxon>Unidentata</taxon>
        <taxon>Episquamata</taxon>
        <taxon>Toxicofera</taxon>
        <taxon>Serpentes</taxon>
        <taxon>Colubroidea</taxon>
        <taxon>Elapidae</taxon>
        <taxon>Elapinae</taxon>
        <taxon>Micrurus</taxon>
    </lineage>
</organism>
<dbReference type="Gene3D" id="1.10.238.10">
    <property type="entry name" value="EF-hand"/>
    <property type="match status" value="1"/>
</dbReference>
<feature type="region of interest" description="Disordered" evidence="1">
    <location>
        <begin position="181"/>
        <end position="226"/>
    </location>
</feature>
<evidence type="ECO:0000256" key="1">
    <source>
        <dbReference type="SAM" id="MobiDB-lite"/>
    </source>
</evidence>
<dbReference type="InterPro" id="IPR011992">
    <property type="entry name" value="EF-hand-dom_pair"/>
</dbReference>
<dbReference type="EMBL" id="IACN01055608">
    <property type="protein sequence ID" value="LAB54279.1"/>
    <property type="molecule type" value="Transcribed_RNA"/>
</dbReference>
<dbReference type="PANTHER" id="PTHR47666">
    <property type="entry name" value="PROTEIN VASCULAR ASSOCIATED DEATH 1, CHLOROPLASTIC"/>
    <property type="match status" value="1"/>
</dbReference>
<reference evidence="3" key="1">
    <citation type="submission" date="2017-07" db="EMBL/GenBank/DDBJ databases">
        <authorList>
            <person name="Mikheyev A."/>
            <person name="Grau M."/>
        </authorList>
    </citation>
    <scope>NUCLEOTIDE SEQUENCE</scope>
    <source>
        <tissue evidence="3">Venom_gland</tissue>
    </source>
</reference>
<dbReference type="GO" id="GO:0005509">
    <property type="term" value="F:calcium ion binding"/>
    <property type="evidence" value="ECO:0007669"/>
    <property type="project" value="InterPro"/>
</dbReference>
<feature type="region of interest" description="Disordered" evidence="1">
    <location>
        <begin position="300"/>
        <end position="319"/>
    </location>
</feature>
<evidence type="ECO:0000259" key="2">
    <source>
        <dbReference type="PROSITE" id="PS50222"/>
    </source>
</evidence>
<dbReference type="PANTHER" id="PTHR47666:SF5">
    <property type="entry name" value="TBC1 DOMAIN FAMILY MEMBER 9B"/>
    <property type="match status" value="1"/>
</dbReference>
<dbReference type="AlphaFoldDB" id="A0A2D4PAJ2"/>
<feature type="domain" description="EF-hand" evidence="2">
    <location>
        <begin position="125"/>
        <end position="160"/>
    </location>
</feature>
<dbReference type="SMART" id="SM00054">
    <property type="entry name" value="EFh"/>
    <property type="match status" value="1"/>
</dbReference>
<evidence type="ECO:0000313" key="3">
    <source>
        <dbReference type="EMBL" id="LAB54279.1"/>
    </source>
</evidence>
<feature type="region of interest" description="Disordered" evidence="1">
    <location>
        <begin position="348"/>
        <end position="375"/>
    </location>
</feature>
<dbReference type="SUPFAM" id="SSF47473">
    <property type="entry name" value="EF-hand"/>
    <property type="match status" value="1"/>
</dbReference>